<gene>
    <name evidence="1" type="ORF">POM88_005344</name>
</gene>
<sequence length="146" mass="16630">MSPSVKDSMGSTGDTTNCVEVCIGRMDCGEVYVKRRSVLDLMINEMELRNYRRGLNQVKEIPLPVLFASSNPPQFKVEMEQNIDFMQIFNTTTNCARFAMNLRVALGHPLAVSFKDLPGGGVKNLHEICVFFHLDFELWRAARREK</sequence>
<keyword evidence="2" id="KW-1185">Reference proteome</keyword>
<dbReference type="AlphaFoldDB" id="A0AAD8NDD3"/>
<dbReference type="EMBL" id="JAUIZM010000001">
    <property type="protein sequence ID" value="KAK1405739.1"/>
    <property type="molecule type" value="Genomic_DNA"/>
</dbReference>
<name>A0AAD8NDD3_9APIA</name>
<proteinExistence type="predicted"/>
<reference evidence="1" key="2">
    <citation type="submission" date="2023-05" db="EMBL/GenBank/DDBJ databases">
        <authorList>
            <person name="Schelkunov M.I."/>
        </authorList>
    </citation>
    <scope>NUCLEOTIDE SEQUENCE</scope>
    <source>
        <strain evidence="1">Hsosn_3</strain>
        <tissue evidence="1">Leaf</tissue>
    </source>
</reference>
<organism evidence="1 2">
    <name type="scientific">Heracleum sosnowskyi</name>
    <dbReference type="NCBI Taxonomy" id="360622"/>
    <lineage>
        <taxon>Eukaryota</taxon>
        <taxon>Viridiplantae</taxon>
        <taxon>Streptophyta</taxon>
        <taxon>Embryophyta</taxon>
        <taxon>Tracheophyta</taxon>
        <taxon>Spermatophyta</taxon>
        <taxon>Magnoliopsida</taxon>
        <taxon>eudicotyledons</taxon>
        <taxon>Gunneridae</taxon>
        <taxon>Pentapetalae</taxon>
        <taxon>asterids</taxon>
        <taxon>campanulids</taxon>
        <taxon>Apiales</taxon>
        <taxon>Apiaceae</taxon>
        <taxon>Apioideae</taxon>
        <taxon>apioid superclade</taxon>
        <taxon>Tordylieae</taxon>
        <taxon>Tordyliinae</taxon>
        <taxon>Heracleum</taxon>
    </lineage>
</organism>
<protein>
    <submittedName>
        <fullName evidence="1">Uncharacterized protein</fullName>
    </submittedName>
</protein>
<dbReference type="Proteomes" id="UP001237642">
    <property type="component" value="Unassembled WGS sequence"/>
</dbReference>
<accession>A0AAD8NDD3</accession>
<comment type="caution">
    <text evidence="1">The sequence shown here is derived from an EMBL/GenBank/DDBJ whole genome shotgun (WGS) entry which is preliminary data.</text>
</comment>
<evidence type="ECO:0000313" key="2">
    <source>
        <dbReference type="Proteomes" id="UP001237642"/>
    </source>
</evidence>
<evidence type="ECO:0000313" key="1">
    <source>
        <dbReference type="EMBL" id="KAK1405739.1"/>
    </source>
</evidence>
<reference evidence="1" key="1">
    <citation type="submission" date="2023-02" db="EMBL/GenBank/DDBJ databases">
        <title>Genome of toxic invasive species Heracleum sosnowskyi carries increased number of genes despite the absence of recent whole-genome duplications.</title>
        <authorList>
            <person name="Schelkunov M."/>
            <person name="Shtratnikova V."/>
            <person name="Makarenko M."/>
            <person name="Klepikova A."/>
            <person name="Omelchenko D."/>
            <person name="Novikova G."/>
            <person name="Obukhova E."/>
            <person name="Bogdanov V."/>
            <person name="Penin A."/>
            <person name="Logacheva M."/>
        </authorList>
    </citation>
    <scope>NUCLEOTIDE SEQUENCE</scope>
    <source>
        <strain evidence="1">Hsosn_3</strain>
        <tissue evidence="1">Leaf</tissue>
    </source>
</reference>